<sequence length="258" mass="29269">MKKNIIVAVLLIMIMAGCKPSKNTPTQSGVYKLEKQMLSGGGRDTVYARTQMKIYTNNHFMYAAMAPDSSVGFGVGSYKQDSVNKITEQNIYSSRMLDSSQTFNLIITRTDTGYTQVIPNMTRVRNVPYKLTENYTKVALTDTSALDGLWKMDAFYTVTGKDTIKQTPTQYKIFWGGHFMFVHRYPINKEGTKFKNGFGYGVFSLKDDVLSEEDEISNHPQLLHKKFAIKITFKGNNEYSQVITDSAGKSIEIYKRLE</sequence>
<keyword evidence="2" id="KW-1185">Reference proteome</keyword>
<evidence type="ECO:0008006" key="3">
    <source>
        <dbReference type="Google" id="ProtNLM"/>
    </source>
</evidence>
<gene>
    <name evidence="1" type="ORF">J2W55_002229</name>
</gene>
<proteinExistence type="predicted"/>
<evidence type="ECO:0000313" key="1">
    <source>
        <dbReference type="EMBL" id="MDR6942387.1"/>
    </source>
</evidence>
<dbReference type="EMBL" id="JAVDUU010000002">
    <property type="protein sequence ID" value="MDR6942387.1"/>
    <property type="molecule type" value="Genomic_DNA"/>
</dbReference>
<organism evidence="1 2">
    <name type="scientific">Mucilaginibacter pocheonensis</name>
    <dbReference type="NCBI Taxonomy" id="398050"/>
    <lineage>
        <taxon>Bacteria</taxon>
        <taxon>Pseudomonadati</taxon>
        <taxon>Bacteroidota</taxon>
        <taxon>Sphingobacteriia</taxon>
        <taxon>Sphingobacteriales</taxon>
        <taxon>Sphingobacteriaceae</taxon>
        <taxon>Mucilaginibacter</taxon>
    </lineage>
</organism>
<evidence type="ECO:0000313" key="2">
    <source>
        <dbReference type="Proteomes" id="UP001247620"/>
    </source>
</evidence>
<dbReference type="RefSeq" id="WP_310095552.1">
    <property type="nucleotide sequence ID" value="NZ_JAVDUU010000002.1"/>
</dbReference>
<comment type="caution">
    <text evidence="1">The sequence shown here is derived from an EMBL/GenBank/DDBJ whole genome shotgun (WGS) entry which is preliminary data.</text>
</comment>
<reference evidence="1 2" key="1">
    <citation type="submission" date="2023-07" db="EMBL/GenBank/DDBJ databases">
        <title>Sorghum-associated microbial communities from plants grown in Nebraska, USA.</title>
        <authorList>
            <person name="Schachtman D."/>
        </authorList>
    </citation>
    <scope>NUCLEOTIDE SEQUENCE [LARGE SCALE GENOMIC DNA]</scope>
    <source>
        <strain evidence="1 2">3262</strain>
    </source>
</reference>
<name>A0ABU1TAG5_9SPHI</name>
<dbReference type="Proteomes" id="UP001247620">
    <property type="component" value="Unassembled WGS sequence"/>
</dbReference>
<dbReference type="PROSITE" id="PS51257">
    <property type="entry name" value="PROKAR_LIPOPROTEIN"/>
    <property type="match status" value="1"/>
</dbReference>
<accession>A0ABU1TAG5</accession>
<protein>
    <recommendedName>
        <fullName evidence="3">META domain-containing protein</fullName>
    </recommendedName>
</protein>